<proteinExistence type="predicted"/>
<feature type="signal peptide" evidence="1">
    <location>
        <begin position="1"/>
        <end position="19"/>
    </location>
</feature>
<dbReference type="EMBL" id="CP002868">
    <property type="protein sequence ID" value="AEJ20764.1"/>
    <property type="molecule type" value="Genomic_DNA"/>
</dbReference>
<dbReference type="Proteomes" id="UP000000503">
    <property type="component" value="Chromosome"/>
</dbReference>
<name>F8EZP0_GRAC1</name>
<dbReference type="RefSeq" id="WP_013970042.1">
    <property type="nucleotide sequence ID" value="NC_015732.1"/>
</dbReference>
<accession>F8EZP0</accession>
<protein>
    <recommendedName>
        <fullName evidence="4">Outer membrane protein beta-barrel domain-containing protein</fullName>
    </recommendedName>
</protein>
<gene>
    <name evidence="2" type="ordered locus">Spica_2666</name>
</gene>
<dbReference type="HOGENOM" id="CLU_1414616_0_0_12"/>
<reference evidence="3" key="1">
    <citation type="journal article" date="2013" name="Stand. Genomic Sci.">
        <title>Genome sequence of the thermophilic fresh-water bacterium Spirochaeta caldaria type strain (H1(T)), reclassification of Spirochaeta caldaria, Spirochaeta stenostrepta, and Spirochaeta zuelzerae in the genus Treponema as Treponema caldaria comb. nov., Treponema stenostrepta comb. nov., and Treponema zuelzerae comb. nov., and emendation of the genus Treponema.</title>
        <authorList>
            <person name="Abt B."/>
            <person name="Goker M."/>
            <person name="Scheuner C."/>
            <person name="Han C."/>
            <person name="Lu M."/>
            <person name="Misra M."/>
            <person name="Lapidus A."/>
            <person name="Nolan M."/>
            <person name="Lucas S."/>
            <person name="Hammon N."/>
            <person name="Deshpande S."/>
            <person name="Cheng J.F."/>
            <person name="Tapia R."/>
            <person name="Goodwin L.A."/>
            <person name="Pitluck S."/>
            <person name="Liolios K."/>
            <person name="Pagani I."/>
            <person name="Ivanova N."/>
            <person name="Mavromatis K."/>
            <person name="Mikhailova N."/>
            <person name="Huntemann M."/>
            <person name="Pati A."/>
            <person name="Chen A."/>
            <person name="Palaniappan K."/>
            <person name="Land M."/>
            <person name="Hauser L."/>
            <person name="Jeffries C.D."/>
            <person name="Rohde M."/>
            <person name="Spring S."/>
            <person name="Gronow S."/>
            <person name="Detter J.C."/>
            <person name="Bristow J."/>
            <person name="Eisen J.A."/>
            <person name="Markowitz V."/>
            <person name="Hugenholtz P."/>
            <person name="Kyrpides N.C."/>
            <person name="Woyke T."/>
            <person name="Klenk H.P."/>
        </authorList>
    </citation>
    <scope>NUCLEOTIDE SEQUENCE</scope>
    <source>
        <strain evidence="3">ATCC 51460 / DSM 7334 / H1</strain>
    </source>
</reference>
<feature type="chain" id="PRO_5003376491" description="Outer membrane protein beta-barrel domain-containing protein" evidence="1">
    <location>
        <begin position="20"/>
        <end position="192"/>
    </location>
</feature>
<evidence type="ECO:0008006" key="4">
    <source>
        <dbReference type="Google" id="ProtNLM"/>
    </source>
</evidence>
<keyword evidence="3" id="KW-1185">Reference proteome</keyword>
<dbReference type="STRING" id="744872.Spica_2666"/>
<dbReference type="OrthoDB" id="9794639at2"/>
<dbReference type="KEGG" id="scd:Spica_2666"/>
<organism evidence="2 3">
    <name type="scientific">Gracilinema caldarium (strain ATCC 51460 / DSM 7334 / H1)</name>
    <name type="common">Treponema caldarium</name>
    <dbReference type="NCBI Taxonomy" id="744872"/>
    <lineage>
        <taxon>Bacteria</taxon>
        <taxon>Pseudomonadati</taxon>
        <taxon>Spirochaetota</taxon>
        <taxon>Spirochaetia</taxon>
        <taxon>Spirochaetales</taxon>
        <taxon>Breznakiellaceae</taxon>
        <taxon>Gracilinema</taxon>
    </lineage>
</organism>
<evidence type="ECO:0000256" key="1">
    <source>
        <dbReference type="SAM" id="SignalP"/>
    </source>
</evidence>
<evidence type="ECO:0000313" key="3">
    <source>
        <dbReference type="Proteomes" id="UP000000503"/>
    </source>
</evidence>
<dbReference type="AlphaFoldDB" id="F8EZP0"/>
<evidence type="ECO:0000313" key="2">
    <source>
        <dbReference type="EMBL" id="AEJ20764.1"/>
    </source>
</evidence>
<sequence length="192" mass="20974">MKKLFLTSFLIMSAMIGFAQGFYFDIGLGVGNAKTKINGQDMSDLFGSSVKEVGVDLGLKLGYGPISGTPLYIVGEISGIGHRFEDDYNYIQFNSYLIGPGLIIYPVPFIQLGTSIGYSFVSNQTDLPMEMNDSEGGTAANISIAFDFGKEKNGVLLGAKYAFTSNKLEISKAKQESSIFCIFVKYAYRHKN</sequence>
<keyword evidence="1" id="KW-0732">Signal</keyword>